<evidence type="ECO:0000256" key="2">
    <source>
        <dbReference type="ARBA" id="ARBA00009105"/>
    </source>
</evidence>
<keyword evidence="3" id="KW-0328">Glycosyltransferase</keyword>
<dbReference type="Proteomes" id="UP000237144">
    <property type="component" value="Unassembled WGS sequence"/>
</dbReference>
<keyword evidence="8" id="KW-0472">Membrane</keyword>
<dbReference type="GO" id="GO:0006493">
    <property type="term" value="P:protein O-linked glycosylation"/>
    <property type="evidence" value="ECO:0007669"/>
    <property type="project" value="TreeGrafter"/>
</dbReference>
<name>A0A2S5B0U4_9BASI</name>
<keyword evidence="7" id="KW-1133">Transmembrane helix</keyword>
<gene>
    <name evidence="11" type="ORF">BMF94_6667</name>
</gene>
<sequence>MGREVTSVASFRSSLPPHGRSPRRGGAGVSACGRRLPALVILLAAVLALVSLVKRSNANERENVALNQSDVDDADKAMLDLIVRTKEAIQAETPIQDIAAYADRTRVLYELDLFGQTFNESYSHLNASAKALYTRSIDYHHNALQQTLFPYLNRRPEAQRTLAQLGKGYKVPRGIIIPVGNDQMIYAVSLIATLKHVHRTELPIWVVYAGGDDLDPAKRSALRSIHPSVETVDILNFFDEEYVGIHGGGWAIKIFAILASPFQEVIIADADAVFVQNPEVMFDSPGYNETGTYFFRDREIFAGPGQVHDWWRSVMKGRVPSKQMASSRWWNDMASREEMESGVVVFDKRRTSVMYGLVYAGWLNSRLIREEVTYQNTYGDKESFWMAFELCGLPYHLDKEYAGIIGQLTHADRRSHSIDSFIQSDHLFHLDHRGKPLWWNGSLFQEKRVKDRGYLIATHWSPGTTDWICDTEPWSMRVDLRDVQSLEHDTEFLRILTDMIGATVFWEGRFPKLLEQHSATDWSP</sequence>
<reference evidence="11 12" key="1">
    <citation type="journal article" date="2018" name="Front. Microbiol.">
        <title>Prospects for Fungal Bioremediation of Acidic Radioactive Waste Sites: Characterization and Genome Sequence of Rhodotorula taiwanensis MD1149.</title>
        <authorList>
            <person name="Tkavc R."/>
            <person name="Matrosova V.Y."/>
            <person name="Grichenko O.E."/>
            <person name="Gostincar C."/>
            <person name="Volpe R.P."/>
            <person name="Klimenkova P."/>
            <person name="Gaidamakova E.K."/>
            <person name="Zhou C.E."/>
            <person name="Stewart B.J."/>
            <person name="Lyman M.G."/>
            <person name="Malfatti S.A."/>
            <person name="Rubinfeld B."/>
            <person name="Courtot M."/>
            <person name="Singh J."/>
            <person name="Dalgard C.L."/>
            <person name="Hamilton T."/>
            <person name="Frey K.G."/>
            <person name="Gunde-Cimerman N."/>
            <person name="Dugan L."/>
            <person name="Daly M.J."/>
        </authorList>
    </citation>
    <scope>NUCLEOTIDE SEQUENCE [LARGE SCALE GENOMIC DNA]</scope>
    <source>
        <strain evidence="11 12">MD1149</strain>
    </source>
</reference>
<evidence type="ECO:0000256" key="10">
    <source>
        <dbReference type="SAM" id="MobiDB-lite"/>
    </source>
</evidence>
<dbReference type="PANTHER" id="PTHR31392">
    <property type="entry name" value="ALPHA-1,3-MANNOSYLTRANSFERASE MNN1-RELATED"/>
    <property type="match status" value="1"/>
</dbReference>
<comment type="caution">
    <text evidence="11">The sequence shown here is derived from an EMBL/GenBank/DDBJ whole genome shotgun (WGS) entry which is preliminary data.</text>
</comment>
<evidence type="ECO:0000313" key="11">
    <source>
        <dbReference type="EMBL" id="POY70386.1"/>
    </source>
</evidence>
<keyword evidence="4" id="KW-0808">Transferase</keyword>
<dbReference type="PANTHER" id="PTHR31392:SF1">
    <property type="entry name" value="ALPHA-1,3-MANNOSYLTRANSFERASE MNN1-RELATED"/>
    <property type="match status" value="1"/>
</dbReference>
<dbReference type="SUPFAM" id="SSF53448">
    <property type="entry name" value="Nucleotide-diphospho-sugar transferases"/>
    <property type="match status" value="1"/>
</dbReference>
<evidence type="ECO:0000313" key="12">
    <source>
        <dbReference type="Proteomes" id="UP000237144"/>
    </source>
</evidence>
<dbReference type="OrthoDB" id="430354at2759"/>
<accession>A0A2S5B0U4</accession>
<dbReference type="EMBL" id="PJQD01000122">
    <property type="protein sequence ID" value="POY70386.1"/>
    <property type="molecule type" value="Genomic_DNA"/>
</dbReference>
<dbReference type="GO" id="GO:0005794">
    <property type="term" value="C:Golgi apparatus"/>
    <property type="evidence" value="ECO:0007669"/>
    <property type="project" value="TreeGrafter"/>
</dbReference>
<protein>
    <submittedName>
        <fullName evidence="11">Uncharacterized protein</fullName>
    </submittedName>
</protein>
<proteinExistence type="inferred from homology"/>
<evidence type="ECO:0000256" key="6">
    <source>
        <dbReference type="ARBA" id="ARBA00022968"/>
    </source>
</evidence>
<evidence type="ECO:0000256" key="5">
    <source>
        <dbReference type="ARBA" id="ARBA00022692"/>
    </source>
</evidence>
<evidence type="ECO:0000256" key="4">
    <source>
        <dbReference type="ARBA" id="ARBA00022679"/>
    </source>
</evidence>
<evidence type="ECO:0000256" key="7">
    <source>
        <dbReference type="ARBA" id="ARBA00022989"/>
    </source>
</evidence>
<dbReference type="STRING" id="741276.A0A2S5B0U4"/>
<comment type="similarity">
    <text evidence="2">Belongs to the MNN1/MNT family.</text>
</comment>
<dbReference type="InterPro" id="IPR029044">
    <property type="entry name" value="Nucleotide-diphossugar_trans"/>
</dbReference>
<feature type="region of interest" description="Disordered" evidence="10">
    <location>
        <begin position="1"/>
        <end position="27"/>
    </location>
</feature>
<keyword evidence="9" id="KW-0325">Glycoprotein</keyword>
<organism evidence="11 12">
    <name type="scientific">Rhodotorula taiwanensis</name>
    <dbReference type="NCBI Taxonomy" id="741276"/>
    <lineage>
        <taxon>Eukaryota</taxon>
        <taxon>Fungi</taxon>
        <taxon>Dikarya</taxon>
        <taxon>Basidiomycota</taxon>
        <taxon>Pucciniomycotina</taxon>
        <taxon>Microbotryomycetes</taxon>
        <taxon>Sporidiobolales</taxon>
        <taxon>Sporidiobolaceae</taxon>
        <taxon>Rhodotorula</taxon>
    </lineage>
</organism>
<dbReference type="Gene3D" id="3.90.550.10">
    <property type="entry name" value="Spore Coat Polysaccharide Biosynthesis Protein SpsA, Chain A"/>
    <property type="match status" value="1"/>
</dbReference>
<evidence type="ECO:0000256" key="3">
    <source>
        <dbReference type="ARBA" id="ARBA00022676"/>
    </source>
</evidence>
<evidence type="ECO:0000256" key="9">
    <source>
        <dbReference type="ARBA" id="ARBA00023180"/>
    </source>
</evidence>
<keyword evidence="5" id="KW-0812">Transmembrane</keyword>
<dbReference type="InterPro" id="IPR022751">
    <property type="entry name" value="Alpha_mannosyltransferase"/>
</dbReference>
<dbReference type="Pfam" id="PF11051">
    <property type="entry name" value="Mannosyl_trans3"/>
    <property type="match status" value="1"/>
</dbReference>
<evidence type="ECO:0000256" key="8">
    <source>
        <dbReference type="ARBA" id="ARBA00023136"/>
    </source>
</evidence>
<dbReference type="GO" id="GO:0000033">
    <property type="term" value="F:alpha-1,3-mannosyltransferase activity"/>
    <property type="evidence" value="ECO:0007669"/>
    <property type="project" value="TreeGrafter"/>
</dbReference>
<dbReference type="AlphaFoldDB" id="A0A2S5B0U4"/>
<dbReference type="GO" id="GO:0016020">
    <property type="term" value="C:membrane"/>
    <property type="evidence" value="ECO:0007669"/>
    <property type="project" value="UniProtKB-SubCell"/>
</dbReference>
<keyword evidence="12" id="KW-1185">Reference proteome</keyword>
<evidence type="ECO:0000256" key="1">
    <source>
        <dbReference type="ARBA" id="ARBA00004606"/>
    </source>
</evidence>
<keyword evidence="6" id="KW-0735">Signal-anchor</keyword>
<comment type="subcellular location">
    <subcellularLocation>
        <location evidence="1">Membrane</location>
        <topology evidence="1">Single-pass type II membrane protein</topology>
    </subcellularLocation>
</comment>